<evidence type="ECO:0000313" key="2">
    <source>
        <dbReference type="Proteomes" id="UP001438707"/>
    </source>
</evidence>
<reference evidence="1 2" key="1">
    <citation type="journal article" date="2024" name="Nat. Commun.">
        <title>Phylogenomics reveals the evolutionary origins of lichenization in chlorophyte algae.</title>
        <authorList>
            <person name="Puginier C."/>
            <person name="Libourel C."/>
            <person name="Otte J."/>
            <person name="Skaloud P."/>
            <person name="Haon M."/>
            <person name="Grisel S."/>
            <person name="Petersen M."/>
            <person name="Berrin J.G."/>
            <person name="Delaux P.M."/>
            <person name="Dal Grande F."/>
            <person name="Keller J."/>
        </authorList>
    </citation>
    <scope>NUCLEOTIDE SEQUENCE [LARGE SCALE GENOMIC DNA]</scope>
    <source>
        <strain evidence="1 2">SAG 2145</strain>
    </source>
</reference>
<dbReference type="AlphaFoldDB" id="A0AAW1Q2J1"/>
<name>A0AAW1Q2J1_9CHLO</name>
<gene>
    <name evidence="1" type="ORF">WJX74_004365</name>
</gene>
<dbReference type="EMBL" id="JALJOS010000087">
    <property type="protein sequence ID" value="KAK9816204.1"/>
    <property type="molecule type" value="Genomic_DNA"/>
</dbReference>
<organism evidence="1 2">
    <name type="scientific">Apatococcus lobatus</name>
    <dbReference type="NCBI Taxonomy" id="904363"/>
    <lineage>
        <taxon>Eukaryota</taxon>
        <taxon>Viridiplantae</taxon>
        <taxon>Chlorophyta</taxon>
        <taxon>core chlorophytes</taxon>
        <taxon>Trebouxiophyceae</taxon>
        <taxon>Chlorellales</taxon>
        <taxon>Chlorellaceae</taxon>
        <taxon>Apatococcus</taxon>
    </lineage>
</organism>
<keyword evidence="2" id="KW-1185">Reference proteome</keyword>
<dbReference type="Proteomes" id="UP001438707">
    <property type="component" value="Unassembled WGS sequence"/>
</dbReference>
<accession>A0AAW1Q2J1</accession>
<comment type="caution">
    <text evidence="1">The sequence shown here is derived from an EMBL/GenBank/DDBJ whole genome shotgun (WGS) entry which is preliminary data.</text>
</comment>
<evidence type="ECO:0008006" key="3">
    <source>
        <dbReference type="Google" id="ProtNLM"/>
    </source>
</evidence>
<evidence type="ECO:0000313" key="1">
    <source>
        <dbReference type="EMBL" id="KAK9816204.1"/>
    </source>
</evidence>
<proteinExistence type="predicted"/>
<protein>
    <recommendedName>
        <fullName evidence="3">SET domain-containing protein</fullName>
    </recommendedName>
</protein>
<sequence length="68" mass="7411">MAAGYLVPVDVKITADLAGMAHDDAHDIAEGDELTCDYSGFVTPEWYKQLCKMYGVLTTQEVVELSGK</sequence>